<dbReference type="PANTHER" id="PTHR16026">
    <property type="entry name" value="CARTILAGE ACIDIC PROTEIN 1"/>
    <property type="match status" value="1"/>
</dbReference>
<evidence type="ECO:0000313" key="4">
    <source>
        <dbReference type="Proteomes" id="UP000193862"/>
    </source>
</evidence>
<reference evidence="3 4" key="1">
    <citation type="submission" date="2017-03" db="EMBL/GenBank/DDBJ databases">
        <authorList>
            <person name="Afonso C.L."/>
            <person name="Miller P.J."/>
            <person name="Scott M.A."/>
            <person name="Spackman E."/>
            <person name="Goraichik I."/>
            <person name="Dimitrov K.M."/>
            <person name="Suarez D.L."/>
            <person name="Swayne D.E."/>
        </authorList>
    </citation>
    <scope>NUCLEOTIDE SEQUENCE [LARGE SCALE GENOMIC DNA]</scope>
    <source>
        <strain evidence="3 4">CECT 8620</strain>
    </source>
</reference>
<protein>
    <submittedName>
        <fullName evidence="3">FG-GAP repeat protein</fullName>
    </submittedName>
</protein>
<name>A0A1Y5SR81_9RHOB</name>
<gene>
    <name evidence="3" type="ORF">AQS8620_01813</name>
</gene>
<dbReference type="PANTHER" id="PTHR16026:SF0">
    <property type="entry name" value="CARTILAGE ACIDIC PROTEIN 1"/>
    <property type="match status" value="1"/>
</dbReference>
<dbReference type="InterPro" id="IPR013517">
    <property type="entry name" value="FG-GAP"/>
</dbReference>
<feature type="domain" description="ASPIC/UnbV" evidence="2">
    <location>
        <begin position="437"/>
        <end position="499"/>
    </location>
</feature>
<dbReference type="EMBL" id="FWFS01000006">
    <property type="protein sequence ID" value="SLN44723.1"/>
    <property type="molecule type" value="Genomic_DNA"/>
</dbReference>
<sequence>MIDTCPPARFRRSLTTAVVIGLLPLATHAQSRGFHDESDRLPLAHRYEGGMEYALGGGLAVFDCNGDGLPEILAAGGAGPARLFVNRSEPLGALAFEEGALPVESALGVIGAYALDIDDDGMTDLAVLRRGENAFLRGDGACGFEEATQAWGLENAPEASFGFAAYWALGDSRPTLAIGNGMRLGGDAGPRLECAPAQLYTPDATGFAQSDIFGPSCALSMAFARAPDGKIALRWLDDPAVSGDGNGEDVMVDPLSGDLFATGASAPLGGHALAVVDVTGDGVADLVETGVGAQKILETTLGGFTEVALGQARSRARNAAGQTTGWAPAVGDVDNDGRVDVFVSKGYRDETGDTAKQDPDSLYMQAAQGWEDVSAIAGLDRVANGRGAVLADLNGDWKLDLVVLNRDAPMGLYRNTLRNANHFLGISLSQPAPNRSAVGAMVEVRAGSTQVLQRRIGGGLSGGSDLPLHVGLGPYTQAQLRVTWPDGAITDWQNVNADQWVLLAR</sequence>
<proteinExistence type="predicted"/>
<organism evidence="3 4">
    <name type="scientific">Aquimixticola soesokkakensis</name>
    <dbReference type="NCBI Taxonomy" id="1519096"/>
    <lineage>
        <taxon>Bacteria</taxon>
        <taxon>Pseudomonadati</taxon>
        <taxon>Pseudomonadota</taxon>
        <taxon>Alphaproteobacteria</taxon>
        <taxon>Rhodobacterales</taxon>
        <taxon>Paracoccaceae</taxon>
        <taxon>Aquimixticola</taxon>
    </lineage>
</organism>
<dbReference type="AlphaFoldDB" id="A0A1Y5SR81"/>
<dbReference type="OrthoDB" id="1488578at2"/>
<dbReference type="Pfam" id="PF07593">
    <property type="entry name" value="UnbV_ASPIC"/>
    <property type="match status" value="1"/>
</dbReference>
<keyword evidence="4" id="KW-1185">Reference proteome</keyword>
<evidence type="ECO:0000259" key="2">
    <source>
        <dbReference type="Pfam" id="PF07593"/>
    </source>
</evidence>
<evidence type="ECO:0000313" key="3">
    <source>
        <dbReference type="EMBL" id="SLN44723.1"/>
    </source>
</evidence>
<dbReference type="Pfam" id="PF13517">
    <property type="entry name" value="FG-GAP_3"/>
    <property type="match status" value="1"/>
</dbReference>
<evidence type="ECO:0000256" key="1">
    <source>
        <dbReference type="ARBA" id="ARBA00022729"/>
    </source>
</evidence>
<dbReference type="SUPFAM" id="SSF69318">
    <property type="entry name" value="Integrin alpha N-terminal domain"/>
    <property type="match status" value="1"/>
</dbReference>
<accession>A0A1Y5SR81</accession>
<dbReference type="InterPro" id="IPR011519">
    <property type="entry name" value="UnbV_ASPIC"/>
</dbReference>
<dbReference type="Gene3D" id="2.130.10.130">
    <property type="entry name" value="Integrin alpha, N-terminal"/>
    <property type="match status" value="1"/>
</dbReference>
<dbReference type="InterPro" id="IPR028994">
    <property type="entry name" value="Integrin_alpha_N"/>
</dbReference>
<dbReference type="RefSeq" id="WP_085836515.1">
    <property type="nucleotide sequence ID" value="NZ_FWFS01000006.1"/>
</dbReference>
<keyword evidence="1" id="KW-0732">Signal</keyword>
<dbReference type="Proteomes" id="UP000193862">
    <property type="component" value="Unassembled WGS sequence"/>
</dbReference>
<dbReference type="InterPro" id="IPR027039">
    <property type="entry name" value="Crtac1"/>
</dbReference>